<gene>
    <name evidence="7" type="ORF">GBAR_LOCUS24245</name>
</gene>
<dbReference type="InterPro" id="IPR036291">
    <property type="entry name" value="NAD(P)-bd_dom_sf"/>
</dbReference>
<dbReference type="GO" id="GO:0032787">
    <property type="term" value="P:monocarboxylic acid metabolic process"/>
    <property type="evidence" value="ECO:0007669"/>
    <property type="project" value="UniProtKB-ARBA"/>
</dbReference>
<feature type="domain" description="Ketoreductase" evidence="6">
    <location>
        <begin position="6"/>
        <end position="208"/>
    </location>
</feature>
<evidence type="ECO:0000313" key="7">
    <source>
        <dbReference type="EMBL" id="CAI8043716.1"/>
    </source>
</evidence>
<dbReference type="SUPFAM" id="SSF51735">
    <property type="entry name" value="NAD(P)-binding Rossmann-fold domains"/>
    <property type="match status" value="1"/>
</dbReference>
<protein>
    <recommendedName>
        <fullName evidence="2">3-oxoacyl-[acyl-carrier-protein] reductase</fullName>
        <ecNumber evidence="2">1.1.1.100</ecNumber>
    </recommendedName>
</protein>
<dbReference type="EMBL" id="CASHTH010003351">
    <property type="protein sequence ID" value="CAI8043716.1"/>
    <property type="molecule type" value="Genomic_DNA"/>
</dbReference>
<dbReference type="GO" id="GO:0006629">
    <property type="term" value="P:lipid metabolic process"/>
    <property type="evidence" value="ECO:0007669"/>
    <property type="project" value="UniProtKB-ARBA"/>
</dbReference>
<proteinExistence type="inferred from homology"/>
<dbReference type="InterPro" id="IPR020904">
    <property type="entry name" value="Sc_DH/Rdtase_CS"/>
</dbReference>
<comment type="catalytic activity">
    <reaction evidence="4">
        <text>a (3R)-hydroxyacyl-[ACP] + NADP(+) = a 3-oxoacyl-[ACP] + NADPH + H(+)</text>
        <dbReference type="Rhea" id="RHEA:17397"/>
        <dbReference type="Rhea" id="RHEA-COMP:9916"/>
        <dbReference type="Rhea" id="RHEA-COMP:9945"/>
        <dbReference type="ChEBI" id="CHEBI:15378"/>
        <dbReference type="ChEBI" id="CHEBI:57783"/>
        <dbReference type="ChEBI" id="CHEBI:58349"/>
        <dbReference type="ChEBI" id="CHEBI:78776"/>
        <dbReference type="ChEBI" id="CHEBI:78827"/>
        <dbReference type="EC" id="1.1.1.100"/>
    </reaction>
</comment>
<dbReference type="PROSITE" id="PS00061">
    <property type="entry name" value="ADH_SHORT"/>
    <property type="match status" value="1"/>
</dbReference>
<dbReference type="PRINTS" id="PR00080">
    <property type="entry name" value="SDRFAMILY"/>
</dbReference>
<evidence type="ECO:0000256" key="4">
    <source>
        <dbReference type="ARBA" id="ARBA00048508"/>
    </source>
</evidence>
<dbReference type="InterPro" id="IPR057326">
    <property type="entry name" value="KR_dom"/>
</dbReference>
<evidence type="ECO:0000256" key="1">
    <source>
        <dbReference type="ARBA" id="ARBA00006484"/>
    </source>
</evidence>
<dbReference type="CDD" id="cd05233">
    <property type="entry name" value="SDR_c"/>
    <property type="match status" value="1"/>
</dbReference>
<dbReference type="PANTHER" id="PTHR42879">
    <property type="entry name" value="3-OXOACYL-(ACYL-CARRIER-PROTEIN) REDUCTASE"/>
    <property type="match status" value="1"/>
</dbReference>
<dbReference type="Proteomes" id="UP001174909">
    <property type="component" value="Unassembled WGS sequence"/>
</dbReference>
<dbReference type="InterPro" id="IPR002347">
    <property type="entry name" value="SDR_fam"/>
</dbReference>
<evidence type="ECO:0000259" key="6">
    <source>
        <dbReference type="SMART" id="SM00822"/>
    </source>
</evidence>
<sequence>MLLKGKVALITGAGRGIGRAIALAFAREGAQVAVTGRNIDRLAQVVDEIRAGGGEAEAFTLDVTRESDALSVVEEVVGKWGSIDLLVNNAGVITYHTPVWETSPEQWDEVMNTNLRGIHLVCRAVTPQMIEREEGIIINIGSSSGRQPEGDFGAYVTSKWGVIGYTASLAHSLRPYGINVNGINPDWVDTDMARAYYPDGDPGWITGEQVAQAALYLAAHAPRLMTGQFIDLFGG</sequence>
<dbReference type="SMART" id="SM00822">
    <property type="entry name" value="PKS_KR"/>
    <property type="match status" value="1"/>
</dbReference>
<dbReference type="EC" id="1.1.1.100" evidence="2"/>
<organism evidence="7 8">
    <name type="scientific">Geodia barretti</name>
    <name type="common">Barrett's horny sponge</name>
    <dbReference type="NCBI Taxonomy" id="519541"/>
    <lineage>
        <taxon>Eukaryota</taxon>
        <taxon>Metazoa</taxon>
        <taxon>Porifera</taxon>
        <taxon>Demospongiae</taxon>
        <taxon>Heteroscleromorpha</taxon>
        <taxon>Tetractinellida</taxon>
        <taxon>Astrophorina</taxon>
        <taxon>Geodiidae</taxon>
        <taxon>Geodia</taxon>
    </lineage>
</organism>
<dbReference type="InterPro" id="IPR050259">
    <property type="entry name" value="SDR"/>
</dbReference>
<dbReference type="AlphaFoldDB" id="A0AA35TB56"/>
<evidence type="ECO:0000256" key="2">
    <source>
        <dbReference type="ARBA" id="ARBA00012948"/>
    </source>
</evidence>
<reference evidence="7" key="1">
    <citation type="submission" date="2023-03" db="EMBL/GenBank/DDBJ databases">
        <authorList>
            <person name="Steffen K."/>
            <person name="Cardenas P."/>
        </authorList>
    </citation>
    <scope>NUCLEOTIDE SEQUENCE</scope>
</reference>
<accession>A0AA35TB56</accession>
<comment type="caution">
    <text evidence="7">The sequence shown here is derived from an EMBL/GenBank/DDBJ whole genome shotgun (WGS) entry which is preliminary data.</text>
</comment>
<dbReference type="Gene3D" id="3.40.50.720">
    <property type="entry name" value="NAD(P)-binding Rossmann-like Domain"/>
    <property type="match status" value="1"/>
</dbReference>
<keyword evidence="8" id="KW-1185">Reference proteome</keyword>
<dbReference type="FunFam" id="3.40.50.720:FF:000084">
    <property type="entry name" value="Short-chain dehydrogenase reductase"/>
    <property type="match status" value="1"/>
</dbReference>
<dbReference type="GO" id="GO:0004316">
    <property type="term" value="F:3-oxoacyl-[acyl-carrier-protein] reductase (NADPH) activity"/>
    <property type="evidence" value="ECO:0007669"/>
    <property type="project" value="UniProtKB-EC"/>
</dbReference>
<evidence type="ECO:0000256" key="3">
    <source>
        <dbReference type="ARBA" id="ARBA00023002"/>
    </source>
</evidence>
<comment type="similarity">
    <text evidence="1 5">Belongs to the short-chain dehydrogenases/reductases (SDR) family.</text>
</comment>
<keyword evidence="3" id="KW-0560">Oxidoreductase</keyword>
<dbReference type="Pfam" id="PF00106">
    <property type="entry name" value="adh_short"/>
    <property type="match status" value="1"/>
</dbReference>
<evidence type="ECO:0000256" key="5">
    <source>
        <dbReference type="RuleBase" id="RU000363"/>
    </source>
</evidence>
<name>A0AA35TB56_GEOBA</name>
<evidence type="ECO:0000313" key="8">
    <source>
        <dbReference type="Proteomes" id="UP001174909"/>
    </source>
</evidence>
<dbReference type="PRINTS" id="PR00081">
    <property type="entry name" value="GDHRDH"/>
</dbReference>
<dbReference type="PANTHER" id="PTHR42879:SF2">
    <property type="entry name" value="3-OXOACYL-[ACYL-CARRIER-PROTEIN] REDUCTASE FABG"/>
    <property type="match status" value="1"/>
</dbReference>